<sequence>MRVYRVAHTSRTSEFSGTAFPVGPYNSEDYQAGTTKRMVIAHGGAEQRYQHPTPTADPYLNGLSSWEVCGLSSMDALLDWFAQWLRTLDDAGFVIWTYDVPDADVRVGRTGGQVVFTASEAVLISKERIPLEDQQLALFAPGDVLPGPVVRDSETPGQPLGTSSPDQ</sequence>
<evidence type="ECO:0000256" key="1">
    <source>
        <dbReference type="SAM" id="MobiDB-lite"/>
    </source>
</evidence>
<accession>D7NW74</accession>
<evidence type="ECO:0000313" key="2">
    <source>
        <dbReference type="EMBL" id="ADE43472.1"/>
    </source>
</evidence>
<dbReference type="EMBL" id="GQ379227">
    <property type="protein sequence ID" value="ADE43472.1"/>
    <property type="molecule type" value="Genomic_DNA"/>
</dbReference>
<gene>
    <name evidence="2" type="primary">5</name>
    <name evidence="2" type="ORF">phiSA1p28</name>
</gene>
<dbReference type="OrthoDB" id="21355at10239"/>
<reference evidence="2 3" key="1">
    <citation type="journal article" date="2010" name="Virology">
        <title>Complete genomic sequence analysis of the temperate bacteriophage phiSASD1 of Streptomyces avermitilis.</title>
        <authorList>
            <person name="Wang S."/>
            <person name="Qiao X."/>
            <person name="Liu X."/>
            <person name="Zhang X."/>
            <person name="Wang C."/>
            <person name="Zhao X."/>
            <person name="Chen Z."/>
            <person name="Wen Y."/>
            <person name="Song Y."/>
        </authorList>
    </citation>
    <scope>NUCLEOTIDE SEQUENCE [LARGE SCALE GENOMIC DNA]</scope>
</reference>
<keyword evidence="3" id="KW-1185">Reference proteome</keyword>
<evidence type="ECO:0000313" key="3">
    <source>
        <dbReference type="Proteomes" id="UP000000384"/>
    </source>
</evidence>
<protein>
    <submittedName>
        <fullName evidence="2">Gp5</fullName>
    </submittedName>
</protein>
<dbReference type="GeneID" id="9284685"/>
<proteinExistence type="predicted"/>
<dbReference type="KEGG" id="vg:9284685"/>
<feature type="region of interest" description="Disordered" evidence="1">
    <location>
        <begin position="146"/>
        <end position="167"/>
    </location>
</feature>
<dbReference type="Proteomes" id="UP000000384">
    <property type="component" value="Segment"/>
</dbReference>
<organism evidence="2 3">
    <name type="scientific">Streptomyces phage phiSASD1</name>
    <dbReference type="NCBI Taxonomy" id="747763"/>
    <lineage>
        <taxon>Viruses</taxon>
        <taxon>Duplodnaviria</taxon>
        <taxon>Heunggongvirae</taxon>
        <taxon>Uroviricota</taxon>
        <taxon>Caudoviricetes</taxon>
        <taxon>Sasdunavirus</taxon>
        <taxon>Sasdunavirus SASD1</taxon>
    </lineage>
</organism>
<name>D7NW74_9CAUD</name>
<dbReference type="RefSeq" id="YP_003714755.1">
    <property type="nucleotide sequence ID" value="NC_014229.1"/>
</dbReference>